<dbReference type="GO" id="GO:0016757">
    <property type="term" value="F:glycosyltransferase activity"/>
    <property type="evidence" value="ECO:0007669"/>
    <property type="project" value="UniProtKB-ARBA"/>
</dbReference>
<dbReference type="CDD" id="cd03801">
    <property type="entry name" value="GT4_PimA-like"/>
    <property type="match status" value="1"/>
</dbReference>
<protein>
    <submittedName>
        <fullName evidence="2">Glycosyltransferase family 1 protein</fullName>
    </submittedName>
</protein>
<dbReference type="Proteomes" id="UP000294155">
    <property type="component" value="Unassembled WGS sequence"/>
</dbReference>
<feature type="domain" description="Glycosyltransferase subfamily 4-like N-terminal" evidence="1">
    <location>
        <begin position="12"/>
        <end position="186"/>
    </location>
</feature>
<comment type="caution">
    <text evidence="2">The sequence shown here is derived from an EMBL/GenBank/DDBJ whole genome shotgun (WGS) entry which is preliminary data.</text>
</comment>
<dbReference type="Pfam" id="PF13692">
    <property type="entry name" value="Glyco_trans_1_4"/>
    <property type="match status" value="1"/>
</dbReference>
<keyword evidence="3" id="KW-1185">Reference proteome</keyword>
<accession>A0A4Q5L6N2</accession>
<evidence type="ECO:0000313" key="3">
    <source>
        <dbReference type="Proteomes" id="UP000294155"/>
    </source>
</evidence>
<dbReference type="SUPFAM" id="SSF53756">
    <property type="entry name" value="UDP-Glycosyltransferase/glycogen phosphorylase"/>
    <property type="match status" value="1"/>
</dbReference>
<dbReference type="InterPro" id="IPR028098">
    <property type="entry name" value="Glyco_trans_4-like_N"/>
</dbReference>
<reference evidence="2 3" key="1">
    <citation type="submission" date="2019-02" db="EMBL/GenBank/DDBJ databases">
        <title>Bacterial novel species isolated from soil.</title>
        <authorList>
            <person name="Jung H.-Y."/>
        </authorList>
    </citation>
    <scope>NUCLEOTIDE SEQUENCE [LARGE SCALE GENOMIC DNA]</scope>
    <source>
        <strain evidence="2 3">1-3-3-3</strain>
    </source>
</reference>
<evidence type="ECO:0000313" key="2">
    <source>
        <dbReference type="EMBL" id="RYU75792.1"/>
    </source>
</evidence>
<dbReference type="PANTHER" id="PTHR12526">
    <property type="entry name" value="GLYCOSYLTRANSFERASE"/>
    <property type="match status" value="1"/>
</dbReference>
<dbReference type="Pfam" id="PF13439">
    <property type="entry name" value="Glyco_transf_4"/>
    <property type="match status" value="1"/>
</dbReference>
<sequence>MRILISTWSLQVGGGEVLAMNLAAELSRRGHEVFVFNQRASLIDHDLVKRLLPPAVKVLSMADRPVRSFWANKGNALQQRLGRAATFYDQQQQYLAKCLQRYRIELVSSHSTFSDKMCAGVVKKLGIPMVITEHGDYSAFLLDGRNDFSPVLHQAERILTVSNYCKRKLEQAFNDLPPIQTVYNGVVSQPYDGALMRQQLQIPAGAFVFGMVARGIDKKGWRYAIQAFQRLEITPGGRLPYLVLVGGSDYLRQLQAEYGADPRIVFTGQVPNPDFFVAGFDVGLLPSYFRSEALPLAVIEYMASGKPSVATRVGGVPELLEPATGPTGLLVNIDPVEYTPDLVMLTDEMNQYYHDAALYAAHARNARTASAGFTMAACTDQYEQAFQSAVRPAPTV</sequence>
<keyword evidence="2" id="KW-0808">Transferase</keyword>
<dbReference type="AlphaFoldDB" id="A0A4Q5L6N2"/>
<dbReference type="Gene3D" id="3.40.50.2000">
    <property type="entry name" value="Glycogen Phosphorylase B"/>
    <property type="match status" value="2"/>
</dbReference>
<proteinExistence type="predicted"/>
<dbReference type="RefSeq" id="WP_129922997.1">
    <property type="nucleotide sequence ID" value="NZ_SEWE01000065.1"/>
</dbReference>
<name>A0A4Q5L6N2_9BACT</name>
<dbReference type="EMBL" id="SEWE01000065">
    <property type="protein sequence ID" value="RYU75792.1"/>
    <property type="molecule type" value="Genomic_DNA"/>
</dbReference>
<dbReference type="OrthoDB" id="862886at2"/>
<gene>
    <name evidence="2" type="ORF">EWM57_19550</name>
</gene>
<organism evidence="2 3">
    <name type="scientific">Hymenobacter persicinus</name>
    <dbReference type="NCBI Taxonomy" id="2025506"/>
    <lineage>
        <taxon>Bacteria</taxon>
        <taxon>Pseudomonadati</taxon>
        <taxon>Bacteroidota</taxon>
        <taxon>Cytophagia</taxon>
        <taxon>Cytophagales</taxon>
        <taxon>Hymenobacteraceae</taxon>
        <taxon>Hymenobacter</taxon>
    </lineage>
</organism>
<evidence type="ECO:0000259" key="1">
    <source>
        <dbReference type="Pfam" id="PF13439"/>
    </source>
</evidence>